<dbReference type="Gene3D" id="3.40.50.1820">
    <property type="entry name" value="alpha/beta hydrolase"/>
    <property type="match status" value="1"/>
</dbReference>
<dbReference type="PANTHER" id="PTHR48182">
    <property type="entry name" value="PROTEIN SERAC1"/>
    <property type="match status" value="1"/>
</dbReference>
<comment type="caution">
    <text evidence="7">The sequence shown here is derived from an EMBL/GenBank/DDBJ whole genome shotgun (WGS) entry which is preliminary data.</text>
</comment>
<accession>A0ABD1EY31</accession>
<dbReference type="InterPro" id="IPR029058">
    <property type="entry name" value="AB_hydrolase_fold"/>
</dbReference>
<organism evidence="7 8">
    <name type="scientific">Hypothenemus hampei</name>
    <name type="common">Coffee berry borer</name>
    <dbReference type="NCBI Taxonomy" id="57062"/>
    <lineage>
        <taxon>Eukaryota</taxon>
        <taxon>Metazoa</taxon>
        <taxon>Ecdysozoa</taxon>
        <taxon>Arthropoda</taxon>
        <taxon>Hexapoda</taxon>
        <taxon>Insecta</taxon>
        <taxon>Pterygota</taxon>
        <taxon>Neoptera</taxon>
        <taxon>Endopterygota</taxon>
        <taxon>Coleoptera</taxon>
        <taxon>Polyphaga</taxon>
        <taxon>Cucujiformia</taxon>
        <taxon>Curculionidae</taxon>
        <taxon>Scolytinae</taxon>
        <taxon>Hypothenemus</taxon>
    </lineage>
</organism>
<keyword evidence="4" id="KW-0256">Endoplasmic reticulum</keyword>
<keyword evidence="8" id="KW-1185">Reference proteome</keyword>
<protein>
    <recommendedName>
        <fullName evidence="9">Protein SERAC1</fullName>
    </recommendedName>
</protein>
<evidence type="ECO:0000313" key="7">
    <source>
        <dbReference type="EMBL" id="KAL1505946.1"/>
    </source>
</evidence>
<sequence>MVLTVEDIMCDQQLLVMEHDNDYLSEPSRKLWLQNILYTFRNHLVPSLASFLANTLSTSLAPLHRIPLSLPSGVVRIRFRRRSKAQLALAAPPIEDSTISNADELPERCVECMVLHQPEGEIAADVIFIHGLHGGLDRTWRQGTWRLNNPKLKDLTPVRRHSTGNLFVPLKENLRPKEGRLKRTLTRIYTTAPVKMPRTKENMANNNGKLQDEPDQVEVEEEITYMEEEEQSANEENFSRCWPKDWLPQDCPGVRVLAINYTTDVLWRPVWQKMRTRTNLPQRSKEMMEELLAHDVGSRPIVWVGHSKGGLFIKQIILDGWRAAEHSTNVKNLYHQTKAIMFYSVPHKGSPIADMTFPFFRRSIEVLEVQSNCEFVLNLHKSFLEIFNKENNNKPEIFSFIDTENTPVGFTSFKFIAYESADPDIGIKCDVPLDHREICKPAGRDCFLYLELVKLIDKSVFNQKA</sequence>
<comment type="subcellular location">
    <subcellularLocation>
        <location evidence="2">Endoplasmic reticulum</location>
    </subcellularLocation>
    <subcellularLocation>
        <location evidence="3">Membrane</location>
    </subcellularLocation>
    <subcellularLocation>
        <location evidence="1">Mitochondrion</location>
    </subcellularLocation>
</comment>
<dbReference type="SUPFAM" id="SSF53474">
    <property type="entry name" value="alpha/beta-Hydrolases"/>
    <property type="match status" value="1"/>
</dbReference>
<dbReference type="InterPro" id="IPR052374">
    <property type="entry name" value="SERAC1"/>
</dbReference>
<evidence type="ECO:0000256" key="6">
    <source>
        <dbReference type="ARBA" id="ARBA00023136"/>
    </source>
</evidence>
<dbReference type="EMBL" id="JBDJPC010000004">
    <property type="protein sequence ID" value="KAL1505946.1"/>
    <property type="molecule type" value="Genomic_DNA"/>
</dbReference>
<keyword evidence="6" id="KW-0472">Membrane</keyword>
<gene>
    <name evidence="7" type="ORF">ABEB36_005390</name>
</gene>
<dbReference type="PANTHER" id="PTHR48182:SF2">
    <property type="entry name" value="PROTEIN SERAC1"/>
    <property type="match status" value="1"/>
</dbReference>
<reference evidence="7 8" key="1">
    <citation type="submission" date="2024-05" db="EMBL/GenBank/DDBJ databases">
        <title>Genetic variation in Jamaican populations of the coffee berry borer (Hypothenemus hampei).</title>
        <authorList>
            <person name="Errbii M."/>
            <person name="Myrie A."/>
        </authorList>
    </citation>
    <scope>NUCLEOTIDE SEQUENCE [LARGE SCALE GENOMIC DNA]</scope>
    <source>
        <strain evidence="7">JA-Hopewell-2020-01-JO</strain>
        <tissue evidence="7">Whole body</tissue>
    </source>
</reference>
<dbReference type="AlphaFoldDB" id="A0ABD1EY31"/>
<proteinExistence type="predicted"/>
<evidence type="ECO:0000313" key="8">
    <source>
        <dbReference type="Proteomes" id="UP001566132"/>
    </source>
</evidence>
<dbReference type="GO" id="GO:0016020">
    <property type="term" value="C:membrane"/>
    <property type="evidence" value="ECO:0007669"/>
    <property type="project" value="UniProtKB-SubCell"/>
</dbReference>
<evidence type="ECO:0000256" key="1">
    <source>
        <dbReference type="ARBA" id="ARBA00004173"/>
    </source>
</evidence>
<evidence type="ECO:0000256" key="2">
    <source>
        <dbReference type="ARBA" id="ARBA00004240"/>
    </source>
</evidence>
<evidence type="ECO:0000256" key="5">
    <source>
        <dbReference type="ARBA" id="ARBA00023128"/>
    </source>
</evidence>
<evidence type="ECO:0000256" key="3">
    <source>
        <dbReference type="ARBA" id="ARBA00004370"/>
    </source>
</evidence>
<dbReference type="Proteomes" id="UP001566132">
    <property type="component" value="Unassembled WGS sequence"/>
</dbReference>
<evidence type="ECO:0008006" key="9">
    <source>
        <dbReference type="Google" id="ProtNLM"/>
    </source>
</evidence>
<dbReference type="GO" id="GO:0005739">
    <property type="term" value="C:mitochondrion"/>
    <property type="evidence" value="ECO:0007669"/>
    <property type="project" value="UniProtKB-SubCell"/>
</dbReference>
<evidence type="ECO:0000256" key="4">
    <source>
        <dbReference type="ARBA" id="ARBA00022824"/>
    </source>
</evidence>
<keyword evidence="5" id="KW-0496">Mitochondrion</keyword>
<name>A0ABD1EY31_HYPHA</name>
<dbReference type="GO" id="GO:0005783">
    <property type="term" value="C:endoplasmic reticulum"/>
    <property type="evidence" value="ECO:0007669"/>
    <property type="project" value="UniProtKB-SubCell"/>
</dbReference>